<dbReference type="SMART" id="SM00028">
    <property type="entry name" value="TPR"/>
    <property type="match status" value="3"/>
</dbReference>
<dbReference type="InterPro" id="IPR011990">
    <property type="entry name" value="TPR-like_helical_dom_sf"/>
</dbReference>
<dbReference type="InterPro" id="IPR019734">
    <property type="entry name" value="TPR_rpt"/>
</dbReference>
<dbReference type="Pfam" id="PF13424">
    <property type="entry name" value="TPR_12"/>
    <property type="match status" value="1"/>
</dbReference>
<reference evidence="1 2" key="1">
    <citation type="submission" date="2021-04" db="EMBL/GenBank/DDBJ databases">
        <title>Whole-genome sequencing of Saccharopolyspora endophytica KCTC 19397.</title>
        <authorList>
            <person name="Ay H."/>
            <person name="Saygin H."/>
            <person name="Sahin N."/>
        </authorList>
    </citation>
    <scope>NUCLEOTIDE SEQUENCE [LARGE SCALE GENOMIC DNA]</scope>
    <source>
        <strain evidence="1 2">KCTC 19397</strain>
    </source>
</reference>
<dbReference type="PANTHER" id="PTHR10098">
    <property type="entry name" value="RAPSYN-RELATED"/>
    <property type="match status" value="1"/>
</dbReference>
<evidence type="ECO:0000313" key="1">
    <source>
        <dbReference type="EMBL" id="MBQ0928600.1"/>
    </source>
</evidence>
<name>A0ABS5DQL6_9PSEU</name>
<dbReference type="Proteomes" id="UP000674084">
    <property type="component" value="Unassembled WGS sequence"/>
</dbReference>
<proteinExistence type="predicted"/>
<dbReference type="SUPFAM" id="SSF48452">
    <property type="entry name" value="TPR-like"/>
    <property type="match status" value="1"/>
</dbReference>
<dbReference type="PANTHER" id="PTHR10098:SF108">
    <property type="entry name" value="TETRATRICOPEPTIDE REPEAT PROTEIN 28"/>
    <property type="match status" value="1"/>
</dbReference>
<comment type="caution">
    <text evidence="1">The sequence shown here is derived from an EMBL/GenBank/DDBJ whole genome shotgun (WGS) entry which is preliminary data.</text>
</comment>
<protein>
    <submittedName>
        <fullName evidence="1">Tetratricopeptide repeat protein</fullName>
    </submittedName>
</protein>
<gene>
    <name evidence="1" type="ORF">KBO27_32045</name>
</gene>
<dbReference type="EMBL" id="JAGPXE010000021">
    <property type="protein sequence ID" value="MBQ0928600.1"/>
    <property type="molecule type" value="Genomic_DNA"/>
</dbReference>
<dbReference type="RefSeq" id="WP_210973606.1">
    <property type="nucleotide sequence ID" value="NZ_JAGPXE010000021.1"/>
</dbReference>
<organism evidence="1 2">
    <name type="scientific">Saccharopolyspora endophytica</name>
    <dbReference type="NCBI Taxonomy" id="543886"/>
    <lineage>
        <taxon>Bacteria</taxon>
        <taxon>Bacillati</taxon>
        <taxon>Actinomycetota</taxon>
        <taxon>Actinomycetes</taxon>
        <taxon>Pseudonocardiales</taxon>
        <taxon>Pseudonocardiaceae</taxon>
        <taxon>Saccharopolyspora</taxon>
    </lineage>
</organism>
<sequence>MPTDTSLDSLDRALPRLITADRLLNPHARRFNDVDWRPAERDSAVFVDAGAAQAWFSENRLKLRQLVDLAAAQGSDITVCRMVEALWGGLLKCRAHRLFLPAHQLAVTAASRAQNPAEALIYARTSWSLRVIGSIEQAKLVAQQGRAIAMRTGDRHSESLAASAEGRAYLAANNPQAAITALEHSLELAKQLGENRSSALRLQHLAECHTALGQLDRAEQRLNTALQILTALGDAEGTGRARCILADTLLADNQPDEALKLLLQTLEDLVRPGAEVNRGDVLIRAGHASAALGDRDGARSYYQQASIQYSRAESWDNFAEASAAIKSIHD</sequence>
<evidence type="ECO:0000313" key="2">
    <source>
        <dbReference type="Proteomes" id="UP000674084"/>
    </source>
</evidence>
<keyword evidence="2" id="KW-1185">Reference proteome</keyword>
<accession>A0ABS5DQL6</accession>
<dbReference type="Gene3D" id="1.25.40.10">
    <property type="entry name" value="Tetratricopeptide repeat domain"/>
    <property type="match status" value="1"/>
</dbReference>